<dbReference type="CDD" id="cd09994">
    <property type="entry name" value="HDAC_AcuC_like"/>
    <property type="match status" value="1"/>
</dbReference>
<dbReference type="GO" id="GO:0045150">
    <property type="term" value="P:acetoin catabolic process"/>
    <property type="evidence" value="ECO:0007669"/>
    <property type="project" value="UniProtKB-UniPathway"/>
</dbReference>
<evidence type="ECO:0000259" key="5">
    <source>
        <dbReference type="Pfam" id="PF00850"/>
    </source>
</evidence>
<dbReference type="Pfam" id="PF00850">
    <property type="entry name" value="Hist_deacetyl"/>
    <property type="match status" value="1"/>
</dbReference>
<dbReference type="GO" id="GO:0004407">
    <property type="term" value="F:histone deacetylase activity"/>
    <property type="evidence" value="ECO:0007669"/>
    <property type="project" value="TreeGrafter"/>
</dbReference>
<name>A0A840WEI4_9ACTN</name>
<dbReference type="SUPFAM" id="SSF52768">
    <property type="entry name" value="Arginase/deacetylase"/>
    <property type="match status" value="1"/>
</dbReference>
<dbReference type="UniPathway" id="UPA00040"/>
<evidence type="ECO:0000256" key="2">
    <source>
        <dbReference type="ARBA" id="ARBA00005947"/>
    </source>
</evidence>
<proteinExistence type="inferred from homology"/>
<evidence type="ECO:0000256" key="1">
    <source>
        <dbReference type="ARBA" id="ARBA00005101"/>
    </source>
</evidence>
<organism evidence="6 7">
    <name type="scientific">Nocardiopsis metallicus</name>
    <dbReference type="NCBI Taxonomy" id="179819"/>
    <lineage>
        <taxon>Bacteria</taxon>
        <taxon>Bacillati</taxon>
        <taxon>Actinomycetota</taxon>
        <taxon>Actinomycetes</taxon>
        <taxon>Streptosporangiales</taxon>
        <taxon>Nocardiopsidaceae</taxon>
        <taxon>Nocardiopsis</taxon>
    </lineage>
</organism>
<comment type="similarity">
    <text evidence="2">Belongs to the histone deacetylase family.</text>
</comment>
<evidence type="ECO:0000256" key="4">
    <source>
        <dbReference type="ARBA" id="ARBA00022627"/>
    </source>
</evidence>
<dbReference type="PRINTS" id="PR01270">
    <property type="entry name" value="HDASUPER"/>
</dbReference>
<sequence>MGGRTSCSLRVAWDDGLTAYDFGPQHPMAPIRVELTMALSRELGVFDGPGAGLLDVEPASDELLSLVHDPAYIKAVKRAGRTLEPDDAHMLGTLDNPVFRDMHEASALISGASVAAAKAVWTGQSAHAANIAGGLHHAMHGNAWGFCVYNDPALAIAWLLEQGAKRVAYVDIDVHHGDGVQNAFYDDPRVLTISLHESPVTLFPGTGHASEVGGPKAEGYAVNVALPAGTGDTGWHRAFDAVVPPLLHEFQPEILVTQQGCDTHALDPLANLTLSVDGQRRAYEELHKLARKTAGGRWLLFGGGGYGLVHVVPRAWTHLLAEAAGAPIDPDRETPQGWRDFVRQRTGELAPLYMTDGRGVSFTPFEQGYDPGDPVDRAIHATRTAVFPSHGIDPTL</sequence>
<evidence type="ECO:0000256" key="3">
    <source>
        <dbReference type="ARBA" id="ARBA00020218"/>
    </source>
</evidence>
<feature type="domain" description="Histone deacetylase" evidence="5">
    <location>
        <begin position="26"/>
        <end position="321"/>
    </location>
</feature>
<accession>A0A840WEI4</accession>
<keyword evidence="4" id="KW-0006">Acetoin catabolism</keyword>
<dbReference type="PANTHER" id="PTHR10625:SF10">
    <property type="entry name" value="HISTONE DEACETYLASE HDAC1"/>
    <property type="match status" value="1"/>
</dbReference>
<reference evidence="6 7" key="1">
    <citation type="submission" date="2020-08" db="EMBL/GenBank/DDBJ databases">
        <title>Sequencing the genomes of 1000 actinobacteria strains.</title>
        <authorList>
            <person name="Klenk H.-P."/>
        </authorList>
    </citation>
    <scope>NUCLEOTIDE SEQUENCE [LARGE SCALE GENOMIC DNA]</scope>
    <source>
        <strain evidence="6 7">DSM 44598</strain>
    </source>
</reference>
<dbReference type="InterPro" id="IPR000286">
    <property type="entry name" value="HDACs"/>
</dbReference>
<dbReference type="InterPro" id="IPR037138">
    <property type="entry name" value="His_deacetylse_dom_sf"/>
</dbReference>
<evidence type="ECO:0000313" key="6">
    <source>
        <dbReference type="EMBL" id="MBB5494632.1"/>
    </source>
</evidence>
<comment type="caution">
    <text evidence="6">The sequence shown here is derived from an EMBL/GenBank/DDBJ whole genome shotgun (WGS) entry which is preliminary data.</text>
</comment>
<dbReference type="InterPro" id="IPR023801">
    <property type="entry name" value="His_deacetylse_dom"/>
</dbReference>
<dbReference type="Proteomes" id="UP000579647">
    <property type="component" value="Unassembled WGS sequence"/>
</dbReference>
<dbReference type="Gene3D" id="3.40.800.20">
    <property type="entry name" value="Histone deacetylase domain"/>
    <property type="match status" value="1"/>
</dbReference>
<comment type="pathway">
    <text evidence="1">Ketone degradation; acetoin degradation.</text>
</comment>
<keyword evidence="7" id="KW-1185">Reference proteome</keyword>
<dbReference type="GO" id="GO:0040029">
    <property type="term" value="P:epigenetic regulation of gene expression"/>
    <property type="evidence" value="ECO:0007669"/>
    <property type="project" value="TreeGrafter"/>
</dbReference>
<evidence type="ECO:0000313" key="7">
    <source>
        <dbReference type="Proteomes" id="UP000579647"/>
    </source>
</evidence>
<dbReference type="EMBL" id="JACHDO010000001">
    <property type="protein sequence ID" value="MBB5494632.1"/>
    <property type="molecule type" value="Genomic_DNA"/>
</dbReference>
<gene>
    <name evidence="6" type="ORF">HNR07_005769</name>
</gene>
<dbReference type="InterPro" id="IPR003085">
    <property type="entry name" value="AcuC"/>
</dbReference>
<dbReference type="InterPro" id="IPR023696">
    <property type="entry name" value="Ureohydrolase_dom_sf"/>
</dbReference>
<protein>
    <recommendedName>
        <fullName evidence="3">Acetoin utilization protein AcuC</fullName>
    </recommendedName>
</protein>
<dbReference type="AlphaFoldDB" id="A0A840WEI4"/>
<dbReference type="PANTHER" id="PTHR10625">
    <property type="entry name" value="HISTONE DEACETYLASE HDAC1-RELATED"/>
    <property type="match status" value="1"/>
</dbReference>